<evidence type="ECO:0000313" key="3">
    <source>
        <dbReference type="Proteomes" id="UP000001693"/>
    </source>
</evidence>
<dbReference type="HOGENOM" id="CLU_139008_1_1_4"/>
<dbReference type="STRING" id="395495.Lcho_1456"/>
<dbReference type="PROSITE" id="PS51257">
    <property type="entry name" value="PROKAR_LIPOPROTEIN"/>
    <property type="match status" value="1"/>
</dbReference>
<dbReference type="eggNOG" id="COG4259">
    <property type="taxonomic scope" value="Bacteria"/>
</dbReference>
<dbReference type="InterPro" id="IPR014508">
    <property type="entry name" value="UCP020555_TPR-like"/>
</dbReference>
<feature type="chain" id="PRO_5002771266" evidence="1">
    <location>
        <begin position="25"/>
        <end position="126"/>
    </location>
</feature>
<reference evidence="2 3" key="1">
    <citation type="submission" date="2008-03" db="EMBL/GenBank/DDBJ databases">
        <title>Complete sequence of Leptothrix cholodnii SP-6.</title>
        <authorList>
            <consortium name="US DOE Joint Genome Institute"/>
            <person name="Copeland A."/>
            <person name="Lucas S."/>
            <person name="Lapidus A."/>
            <person name="Glavina del Rio T."/>
            <person name="Dalin E."/>
            <person name="Tice H."/>
            <person name="Bruce D."/>
            <person name="Goodwin L."/>
            <person name="Pitluck S."/>
            <person name="Chertkov O."/>
            <person name="Brettin T."/>
            <person name="Detter J.C."/>
            <person name="Han C."/>
            <person name="Kuske C.R."/>
            <person name="Schmutz J."/>
            <person name="Larimer F."/>
            <person name="Land M."/>
            <person name="Hauser L."/>
            <person name="Kyrpides N."/>
            <person name="Lykidis A."/>
            <person name="Emerson D."/>
            <person name="Richardson P."/>
        </authorList>
    </citation>
    <scope>NUCLEOTIDE SEQUENCE [LARGE SCALE GENOMIC DNA]</scope>
    <source>
        <strain evidence="3">ATCC 51168 / LMG 8142 / SP-6</strain>
    </source>
</reference>
<accession>B1Y7Y2</accession>
<protein>
    <submittedName>
        <fullName evidence="2">Lipoprotein</fullName>
    </submittedName>
</protein>
<dbReference type="OrthoDB" id="9800218at2"/>
<dbReference type="AlphaFoldDB" id="B1Y7Y2"/>
<feature type="signal peptide" evidence="1">
    <location>
        <begin position="1"/>
        <end position="24"/>
    </location>
</feature>
<gene>
    <name evidence="2" type="ordered locus">Lcho_1456</name>
</gene>
<name>B1Y7Y2_LEPCP</name>
<dbReference type="RefSeq" id="WP_012346486.1">
    <property type="nucleotide sequence ID" value="NC_010524.1"/>
</dbReference>
<sequence precursor="true">MSKHTLIRPLAWAALLGTSLLACGCVNRPPSLYEWGGYQPQVYEYFKSDSKGPEAQASVLEADLQKIAAKGAKPPPGYHAHLGLLYANMGRDDQAVQSFQAEKALFPEAAHYMDFLLVKGKDKDKK</sequence>
<organism evidence="2 3">
    <name type="scientific">Leptothrix cholodnii (strain ATCC 51168 / LMG 8142 / SP-6)</name>
    <name type="common">Leptothrix discophora (strain SP-6)</name>
    <dbReference type="NCBI Taxonomy" id="395495"/>
    <lineage>
        <taxon>Bacteria</taxon>
        <taxon>Pseudomonadati</taxon>
        <taxon>Pseudomonadota</taxon>
        <taxon>Betaproteobacteria</taxon>
        <taxon>Burkholderiales</taxon>
        <taxon>Sphaerotilaceae</taxon>
        <taxon>Leptothrix</taxon>
    </lineage>
</organism>
<dbReference type="EMBL" id="CP001013">
    <property type="protein sequence ID" value="ACB33724.1"/>
    <property type="molecule type" value="Genomic_DNA"/>
</dbReference>
<dbReference type="Pfam" id="PF16068">
    <property type="entry name" value="DUF4810"/>
    <property type="match status" value="1"/>
</dbReference>
<evidence type="ECO:0000256" key="1">
    <source>
        <dbReference type="SAM" id="SignalP"/>
    </source>
</evidence>
<keyword evidence="2" id="KW-0449">Lipoprotein</keyword>
<proteinExistence type="predicted"/>
<keyword evidence="1" id="KW-0732">Signal</keyword>
<dbReference type="PIRSF" id="PIRSF020555">
    <property type="entry name" value="UCP020555"/>
    <property type="match status" value="1"/>
</dbReference>
<dbReference type="KEGG" id="lch:Lcho_1456"/>
<evidence type="ECO:0000313" key="2">
    <source>
        <dbReference type="EMBL" id="ACB33724.1"/>
    </source>
</evidence>
<dbReference type="Proteomes" id="UP000001693">
    <property type="component" value="Chromosome"/>
</dbReference>
<keyword evidence="3" id="KW-1185">Reference proteome</keyword>